<name>A4U325_9PROT</name>
<dbReference type="AlphaFoldDB" id="A4U325"/>
<proteinExistence type="predicted"/>
<protein>
    <submittedName>
        <fullName evidence="1">Uncharacterized protein</fullName>
    </submittedName>
</protein>
<accession>A4U325</accession>
<organism evidence="1">
    <name type="scientific">Magnetospirillum gryphiswaldense</name>
    <dbReference type="NCBI Taxonomy" id="55518"/>
    <lineage>
        <taxon>Bacteria</taxon>
        <taxon>Pseudomonadati</taxon>
        <taxon>Pseudomonadota</taxon>
        <taxon>Alphaproteobacteria</taxon>
        <taxon>Rhodospirillales</taxon>
        <taxon>Rhodospirillaceae</taxon>
        <taxon>Magnetospirillum</taxon>
    </lineage>
</organism>
<sequence>MVPRISARHQCACPKRSYTRPLFPMVFECPFIASAILPDDCFLQYRDRPRQRGFCRIYARQTSDGDERKSRSHRSMLLRPPELSIQFVWARGIDQSLNTAKWFKYLCLNSCNGFIKVFDSH</sequence>
<gene>
    <name evidence="1" type="ORF">MGR_2468</name>
</gene>
<dbReference type="EMBL" id="CU459003">
    <property type="protein sequence ID" value="CAM77282.1"/>
    <property type="molecule type" value="Genomic_DNA"/>
</dbReference>
<evidence type="ECO:0000313" key="1">
    <source>
        <dbReference type="EMBL" id="CAM77282.1"/>
    </source>
</evidence>
<reference evidence="1" key="1">
    <citation type="journal article" date="2007" name="J. Bacteriol.">
        <title>Comparative genome analysis of four magnetotactic bacteria reveals a complex set of group-specific genes implicated in magnetosome biomineralization and function.</title>
        <authorList>
            <person name="Richter M."/>
            <person name="Kube M."/>
            <person name="Bazylinski D.A."/>
            <person name="Lombardot T."/>
            <person name="Gloeckner F.O."/>
            <person name="Reinhardt R."/>
            <person name="Schueler D."/>
        </authorList>
    </citation>
    <scope>NUCLEOTIDE SEQUENCE</scope>
    <source>
        <strain evidence="1">MSR-1</strain>
    </source>
</reference>